<reference evidence="12" key="1">
    <citation type="journal article" date="2007" name="BMC Genomics">
        <title>Variant Surface Glycoprotein gene repertoires in Trypanosoma brucei have diverged to become strain-specific.</title>
        <authorList>
            <person name="Hutchinson C."/>
            <person name="Picozzi K."/>
            <person name="Jones N.G."/>
            <person name="Mott H."/>
            <person name="Sharma R."/>
            <person name="Welburn S.C."/>
            <person name="Carrington M."/>
        </authorList>
    </citation>
    <scope>NUCLEOTIDE SEQUENCE</scope>
    <source>
        <strain evidence="12">Ako C16</strain>
    </source>
</reference>
<keyword evidence="3" id="KW-1003">Cell membrane</keyword>
<evidence type="ECO:0000256" key="5">
    <source>
        <dbReference type="ARBA" id="ARBA00022729"/>
    </source>
</evidence>
<evidence type="ECO:0000256" key="3">
    <source>
        <dbReference type="ARBA" id="ARBA00022475"/>
    </source>
</evidence>
<dbReference type="AlphaFoldDB" id="Q571W3"/>
<feature type="domain" description="Trypanosome variant surface glycoprotein B-type N-terminal" evidence="11">
    <location>
        <begin position="31"/>
        <end position="388"/>
    </location>
</feature>
<dbReference type="Gene3D" id="3.30.1680.40">
    <property type="match status" value="1"/>
</dbReference>
<dbReference type="Pfam" id="PF13206">
    <property type="entry name" value="VSG_B"/>
    <property type="match status" value="1"/>
</dbReference>
<evidence type="ECO:0000256" key="8">
    <source>
        <dbReference type="ARBA" id="ARBA00023288"/>
    </source>
</evidence>
<dbReference type="InterPro" id="IPR019609">
    <property type="entry name" value="Variant_surf_glycoprt_trypan_C"/>
</dbReference>
<keyword evidence="4" id="KW-0336">GPI-anchor</keyword>
<keyword evidence="5" id="KW-0732">Signal</keyword>
<evidence type="ECO:0000256" key="6">
    <source>
        <dbReference type="ARBA" id="ARBA00023136"/>
    </source>
</evidence>
<sequence length="521" mass="56360">MPTVASMQHHKPIKASNIFFRYLTLALTLLVALSLTRKGESAAGDGLNAAEFRALCHLAAIADLSADATTLPTIDPNEKQEIEMLNMSASQATWQAAFPAPDQPEPDVQQACNTGDKRIHCLKDYKKFKQLKATLKTESAAEQTRGKHKLVPAIQETPEGRRVQRQLHDLATEAADIISTYNSQHSQLKQKLGTALTTVLKQALYGTGTAEKTGKYGDKWTATATRTTDCAQNMAGTSLRGDLACLCINDSATNKQMCGNTVGPDNSNNWQASATTTNINGLVSKCKTLVKPKLSAQTIRAALAIFDAKLRSHTGGGKDAIVLGTPHTNGDCGGQANVACVDYTQQLTPTNEGEQNKINWYQHLDQAASTLQELETAEIDRQHALRQLGDLKKRAYSLYNTLKIANSPHTTKGTEIHAKEQNTKESKCKLKNTTAEECPETDCDYDKTKNECKSKPGSETTATPTGAGAAGTTTEKCKDKKKDDCKDGCKWEGETCKDSSILATKKFALSVVSAAFVALLF</sequence>
<organism evidence="12">
    <name type="scientific">Trypanosoma brucei rhodesiense</name>
    <dbReference type="NCBI Taxonomy" id="31286"/>
    <lineage>
        <taxon>Eukaryota</taxon>
        <taxon>Discoba</taxon>
        <taxon>Euglenozoa</taxon>
        <taxon>Kinetoplastea</taxon>
        <taxon>Metakinetoplastina</taxon>
        <taxon>Trypanosomatida</taxon>
        <taxon>Trypanosomatidae</taxon>
        <taxon>Trypanosoma</taxon>
    </lineage>
</organism>
<name>Q571W3_TRYBR</name>
<keyword evidence="7" id="KW-0325">Glycoprotein</keyword>
<dbReference type="Pfam" id="PF10659">
    <property type="entry name" value="Trypan_glycop_C"/>
    <property type="match status" value="1"/>
</dbReference>
<comment type="subcellular location">
    <subcellularLocation>
        <location evidence="2">Cell membrane</location>
        <topology evidence="2">Lipid-anchor</topology>
        <topology evidence="2">GPI-anchor</topology>
    </subcellularLocation>
</comment>
<feature type="domain" description="Trypanosome variant surface glycoprotein C-terminal" evidence="10">
    <location>
        <begin position="428"/>
        <end position="520"/>
    </location>
</feature>
<evidence type="ECO:0000256" key="1">
    <source>
        <dbReference type="ARBA" id="ARBA00002523"/>
    </source>
</evidence>
<evidence type="ECO:0000256" key="2">
    <source>
        <dbReference type="ARBA" id="ARBA00004609"/>
    </source>
</evidence>
<dbReference type="InterPro" id="IPR025932">
    <property type="entry name" value="Trypano_VSG_B_N_dom"/>
</dbReference>
<feature type="compositionally biased region" description="Basic and acidic residues" evidence="9">
    <location>
        <begin position="475"/>
        <end position="484"/>
    </location>
</feature>
<protein>
    <submittedName>
        <fullName evidence="12">Variant surface glycoprotein Ako 1</fullName>
    </submittedName>
</protein>
<proteinExistence type="evidence at transcript level"/>
<gene>
    <name evidence="12" type="primary">VSG Ako 1</name>
</gene>
<evidence type="ECO:0000256" key="4">
    <source>
        <dbReference type="ARBA" id="ARBA00022622"/>
    </source>
</evidence>
<dbReference type="EMBL" id="AJ937323">
    <property type="protein sequence ID" value="CAI77643.1"/>
    <property type="molecule type" value="mRNA"/>
</dbReference>
<accession>Q571W3</accession>
<comment type="function">
    <text evidence="1">VSG forms a coat on the surface of the parasite. The trypanosome evades the immune response of the host by expressing a series of antigenically distinct VSGs from an estimated 1000 VSG genes.</text>
</comment>
<dbReference type="GO" id="GO:0005886">
    <property type="term" value="C:plasma membrane"/>
    <property type="evidence" value="ECO:0007669"/>
    <property type="project" value="UniProtKB-SubCell"/>
</dbReference>
<evidence type="ECO:0000256" key="7">
    <source>
        <dbReference type="ARBA" id="ARBA00023180"/>
    </source>
</evidence>
<keyword evidence="6" id="KW-0472">Membrane</keyword>
<dbReference type="GO" id="GO:0098552">
    <property type="term" value="C:side of membrane"/>
    <property type="evidence" value="ECO:0007669"/>
    <property type="project" value="UniProtKB-KW"/>
</dbReference>
<evidence type="ECO:0000259" key="11">
    <source>
        <dbReference type="Pfam" id="PF13206"/>
    </source>
</evidence>
<keyword evidence="8" id="KW-0449">Lipoprotein</keyword>
<feature type="region of interest" description="Disordered" evidence="9">
    <location>
        <begin position="449"/>
        <end position="484"/>
    </location>
</feature>
<evidence type="ECO:0000256" key="9">
    <source>
        <dbReference type="SAM" id="MobiDB-lite"/>
    </source>
</evidence>
<evidence type="ECO:0000259" key="10">
    <source>
        <dbReference type="Pfam" id="PF10659"/>
    </source>
</evidence>
<feature type="compositionally biased region" description="Low complexity" evidence="9">
    <location>
        <begin position="460"/>
        <end position="474"/>
    </location>
</feature>
<evidence type="ECO:0000313" key="12">
    <source>
        <dbReference type="EMBL" id="CAI77643.1"/>
    </source>
</evidence>